<dbReference type="EMBL" id="CP060490">
    <property type="protein sequence ID" value="QNL44080.1"/>
    <property type="molecule type" value="Genomic_DNA"/>
</dbReference>
<dbReference type="KEGG" id="ohi:H8790_11630"/>
<keyword evidence="2" id="KW-1185">Reference proteome</keyword>
<protein>
    <submittedName>
        <fullName evidence="1">Uncharacterized protein</fullName>
    </submittedName>
</protein>
<evidence type="ECO:0000313" key="2">
    <source>
        <dbReference type="Proteomes" id="UP000515960"/>
    </source>
</evidence>
<accession>A0A7G9B3E9</accession>
<dbReference type="Proteomes" id="UP000515960">
    <property type="component" value="Chromosome"/>
</dbReference>
<dbReference type="AlphaFoldDB" id="A0A7G9B3E9"/>
<proteinExistence type="predicted"/>
<name>A0A7G9B3E9_9FIRM</name>
<sequence>MTDFKQDMTRIQELVGNSFAETGKLVALADGGQMNPERLQRTLEETAGQFEAAVLELRRLCEQYSPGSGGYGKRSRLPQKEISGRVEKLGYTGLHIRLNTLLPHCRFQSPAWLTDTIRRLLDDYEAQGTELPHYRRAMLVIDEHSSIADRHVYDQDNKGWKAISNAIKGRLIPDDDQYTLAVCLLSTQSTENVCHITLLDMADAADFLSLHSGDCALPNVYGRW</sequence>
<dbReference type="RefSeq" id="WP_187332681.1">
    <property type="nucleotide sequence ID" value="NZ_CP060490.1"/>
</dbReference>
<organism evidence="1 2">
    <name type="scientific">Oscillibacter hominis</name>
    <dbReference type="NCBI Taxonomy" id="2763056"/>
    <lineage>
        <taxon>Bacteria</taxon>
        <taxon>Bacillati</taxon>
        <taxon>Bacillota</taxon>
        <taxon>Clostridia</taxon>
        <taxon>Eubacteriales</taxon>
        <taxon>Oscillospiraceae</taxon>
        <taxon>Oscillibacter</taxon>
    </lineage>
</organism>
<evidence type="ECO:0000313" key="1">
    <source>
        <dbReference type="EMBL" id="QNL44080.1"/>
    </source>
</evidence>
<reference evidence="1 2" key="1">
    <citation type="submission" date="2020-08" db="EMBL/GenBank/DDBJ databases">
        <authorList>
            <person name="Liu C."/>
            <person name="Sun Q."/>
        </authorList>
    </citation>
    <scope>NUCLEOTIDE SEQUENCE [LARGE SCALE GENOMIC DNA]</scope>
    <source>
        <strain evidence="1 2">NSJ-62</strain>
    </source>
</reference>
<gene>
    <name evidence="1" type="ORF">H8790_11630</name>
</gene>